<keyword evidence="12" id="KW-1071">Ligand-gated ion channel</keyword>
<dbReference type="Pfam" id="PF02931">
    <property type="entry name" value="Neur_chan_LBD"/>
    <property type="match status" value="1"/>
</dbReference>
<dbReference type="PRINTS" id="PR00254">
    <property type="entry name" value="NICOTINICR"/>
</dbReference>
<accession>A0AAE9IYX6</accession>
<keyword evidence="8" id="KW-1015">Disulfide bond</keyword>
<keyword evidence="13 15" id="KW-0407">Ion channel</keyword>
<keyword evidence="9" id="KW-0675">Receptor</keyword>
<evidence type="ECO:0000256" key="13">
    <source>
        <dbReference type="ARBA" id="ARBA00023303"/>
    </source>
</evidence>
<feature type="signal peptide" evidence="15">
    <location>
        <begin position="1"/>
        <end position="17"/>
    </location>
</feature>
<dbReference type="GO" id="GO:0022848">
    <property type="term" value="F:acetylcholine-gated monoatomic cation-selective channel activity"/>
    <property type="evidence" value="ECO:0007669"/>
    <property type="project" value="InterPro"/>
</dbReference>
<dbReference type="Pfam" id="PF02932">
    <property type="entry name" value="Neur_chan_memb"/>
    <property type="match status" value="1"/>
</dbReference>
<keyword evidence="1 15" id="KW-0813">Transport</keyword>
<evidence type="ECO:0000256" key="2">
    <source>
        <dbReference type="ARBA" id="ARBA00022475"/>
    </source>
</evidence>
<feature type="region of interest" description="Disordered" evidence="16">
    <location>
        <begin position="612"/>
        <end position="871"/>
    </location>
</feature>
<feature type="transmembrane region" description="Helical" evidence="15">
    <location>
        <begin position="516"/>
        <end position="536"/>
    </location>
</feature>
<dbReference type="InterPro" id="IPR038050">
    <property type="entry name" value="Neuro_actylchol_rec"/>
</dbReference>
<dbReference type="PRINTS" id="PR00929">
    <property type="entry name" value="ATHOOK"/>
</dbReference>
<reference evidence="19 20" key="1">
    <citation type="submission" date="2022-05" db="EMBL/GenBank/DDBJ databases">
        <title>Chromosome-level reference genomes for two strains of Caenorhabditis briggsae: an improved platform for comparative genomics.</title>
        <authorList>
            <person name="Stevens L."/>
            <person name="Andersen E.C."/>
        </authorList>
    </citation>
    <scope>NUCLEOTIDE SEQUENCE [LARGE SCALE GENOMIC DNA]</scope>
    <source>
        <strain evidence="19">QX1410_ONT</strain>
        <tissue evidence="19">Whole-organism</tissue>
    </source>
</reference>
<evidence type="ECO:0000256" key="10">
    <source>
        <dbReference type="ARBA" id="ARBA00023180"/>
    </source>
</evidence>
<feature type="domain" description="Neurotransmitter-gated ion-channel ligand-binding" evidence="17">
    <location>
        <begin position="20"/>
        <end position="243"/>
    </location>
</feature>
<evidence type="ECO:0000256" key="16">
    <source>
        <dbReference type="SAM" id="MobiDB-lite"/>
    </source>
</evidence>
<keyword evidence="5" id="KW-0770">Synapse</keyword>
<dbReference type="InterPro" id="IPR006201">
    <property type="entry name" value="Neur_channel"/>
</dbReference>
<evidence type="ECO:0000313" key="19">
    <source>
        <dbReference type="EMBL" id="ULU11949.1"/>
    </source>
</evidence>
<dbReference type="FunFam" id="2.70.170.10:FF:000028">
    <property type="entry name" value="AcetylCholine Receptor"/>
    <property type="match status" value="1"/>
</dbReference>
<dbReference type="InterPro" id="IPR017956">
    <property type="entry name" value="AT_hook_DNA-bd_motif"/>
</dbReference>
<keyword evidence="6 15" id="KW-0406">Ion transport</keyword>
<feature type="compositionally biased region" description="Low complexity" evidence="16">
    <location>
        <begin position="635"/>
        <end position="648"/>
    </location>
</feature>
<evidence type="ECO:0000256" key="3">
    <source>
        <dbReference type="ARBA" id="ARBA00022692"/>
    </source>
</evidence>
<sequence length="871" mass="98464">MHLIFLFSLFKLNDCTAYKNLFETLLSRYNRIAFPPGEKHNNSLKIEFKLRLDQIVDVHEKDQVITLKGILVHRWHDIRLSWNPQEFGDITLMHFPGEMIWLPDIILYNNAHGSPWVSETTQVHVSHEGRVTWHPPVAYDAFCNIDIEWYPYDLQICELKFGSWTYGGSQLNLIHLNADKAKESTDSTGENVSKVERGVDLSNYQESVEWDLLSIEGIRHEKWYPCCDYPSIDITYYLHIRRKKLFYTINMIIPCVSLASLTLWVFYLPCESHQKIQLCISVLVALTIYFLMLIDIIPPTSIVTPLILKYLSFTMVMVALSVTCTVFVQNVHYRAHYQPMPSFVKRWFIEILGKKLLISRRTEKAQYHRTAQHVKQVNALSAMNILEKQFQKTLFELEIATMAKKSTTQTAKTVNAIFLELPMLNRSVSVKIRKPSVKAVRNRVRRLLSIDMTDDVRGKESEEISPETVKDTDPDREKLRKAERNIHFIAKTLTDERKAEEAEADWQFVSLVMDRILLIIFTITITIGTVLTMFSAPTMCHSPNHRPAPCHPKFLKRHLCLLEQSPLLSLNSSIPVAMDVVFQIQNQADNSSLVQFMPRPKKNLVEAASAKASTVDSAEADATGDEHPKIAVTEGSGDSSDVVSAASAQKPRGRGRPKQVKPVAGDTTEEQYEPTKEEKRGRGRGKIPSQAEDVSDETNPRGRAKKTENEGDNIVDSEETGKNVATPKSAKRGRPKKTTQIEDTNSEDRNPSTEEVPNVGTSKKGRARKITTSSEVDARPATPTDAADAVADGKKGRGRTKKDVTSTSKQNDTEEKKHGDEPKKRGRPKKVVEKTSGGSDNEAAPSTSRNERKRKDEASQSQVAKKSSKQT</sequence>
<dbReference type="InterPro" id="IPR018000">
    <property type="entry name" value="Neurotransmitter_ion_chnl_CS"/>
</dbReference>
<keyword evidence="7 15" id="KW-0472">Membrane</keyword>
<comment type="subcellular location">
    <subcellularLocation>
        <location evidence="14">Postsynaptic cell membrane</location>
        <topology evidence="14">Multi-pass membrane protein</topology>
    </subcellularLocation>
</comment>
<dbReference type="InterPro" id="IPR006202">
    <property type="entry name" value="Neur_chan_lig-bd"/>
</dbReference>
<comment type="similarity">
    <text evidence="15">Belongs to the ligand-gated ion channel (TC 1.A.9) family.</text>
</comment>
<feature type="transmembrane region" description="Helical" evidence="15">
    <location>
        <begin position="310"/>
        <end position="328"/>
    </location>
</feature>
<dbReference type="PANTHER" id="PTHR18945">
    <property type="entry name" value="NEUROTRANSMITTER GATED ION CHANNEL"/>
    <property type="match status" value="1"/>
</dbReference>
<name>A0AAE9IYX6_CAEBR</name>
<evidence type="ECO:0000256" key="5">
    <source>
        <dbReference type="ARBA" id="ARBA00023018"/>
    </source>
</evidence>
<dbReference type="GO" id="GO:0003677">
    <property type="term" value="F:DNA binding"/>
    <property type="evidence" value="ECO:0007669"/>
    <property type="project" value="InterPro"/>
</dbReference>
<evidence type="ECO:0000256" key="11">
    <source>
        <dbReference type="ARBA" id="ARBA00023257"/>
    </source>
</evidence>
<proteinExistence type="inferred from homology"/>
<dbReference type="EMBL" id="CP090891">
    <property type="protein sequence ID" value="ULU11949.1"/>
    <property type="molecule type" value="Genomic_DNA"/>
</dbReference>
<evidence type="ECO:0000256" key="15">
    <source>
        <dbReference type="RuleBase" id="RU000687"/>
    </source>
</evidence>
<feature type="transmembrane region" description="Helical" evidence="15">
    <location>
        <begin position="245"/>
        <end position="266"/>
    </location>
</feature>
<evidence type="ECO:0000256" key="8">
    <source>
        <dbReference type="ARBA" id="ARBA00023157"/>
    </source>
</evidence>
<evidence type="ECO:0000256" key="6">
    <source>
        <dbReference type="ARBA" id="ARBA00023065"/>
    </source>
</evidence>
<dbReference type="GO" id="GO:0004888">
    <property type="term" value="F:transmembrane signaling receptor activity"/>
    <property type="evidence" value="ECO:0007669"/>
    <property type="project" value="InterPro"/>
</dbReference>
<dbReference type="PROSITE" id="PS00236">
    <property type="entry name" value="NEUROTR_ION_CHANNEL"/>
    <property type="match status" value="1"/>
</dbReference>
<keyword evidence="15" id="KW-0732">Signal</keyword>
<dbReference type="Gene3D" id="1.20.58.390">
    <property type="entry name" value="Neurotransmitter-gated ion-channel transmembrane domain"/>
    <property type="match status" value="2"/>
</dbReference>
<evidence type="ECO:0000256" key="4">
    <source>
        <dbReference type="ARBA" id="ARBA00022989"/>
    </source>
</evidence>
<dbReference type="AlphaFoldDB" id="A0AAE9IYX6"/>
<dbReference type="SMART" id="SM00384">
    <property type="entry name" value="AT_hook"/>
    <property type="match status" value="5"/>
</dbReference>
<dbReference type="InterPro" id="IPR006029">
    <property type="entry name" value="Neurotrans-gated_channel_TM"/>
</dbReference>
<evidence type="ECO:0000256" key="7">
    <source>
        <dbReference type="ARBA" id="ARBA00023136"/>
    </source>
</evidence>
<dbReference type="Gene3D" id="2.70.170.10">
    <property type="entry name" value="Neurotransmitter-gated ion-channel ligand-binding domain"/>
    <property type="match status" value="1"/>
</dbReference>
<evidence type="ECO:0000259" key="17">
    <source>
        <dbReference type="Pfam" id="PF02931"/>
    </source>
</evidence>
<keyword evidence="2" id="KW-1003">Cell membrane</keyword>
<dbReference type="CDD" id="cd18997">
    <property type="entry name" value="LGIC_ECD_nAChR"/>
    <property type="match status" value="1"/>
</dbReference>
<evidence type="ECO:0000256" key="12">
    <source>
        <dbReference type="ARBA" id="ARBA00023286"/>
    </source>
</evidence>
<keyword evidence="4 15" id="KW-1133">Transmembrane helix</keyword>
<feature type="compositionally biased region" description="Basic and acidic residues" evidence="16">
    <location>
        <begin position="811"/>
        <end position="823"/>
    </location>
</feature>
<dbReference type="CDD" id="cd19064">
    <property type="entry name" value="LGIC_TM_nAChR"/>
    <property type="match status" value="1"/>
</dbReference>
<keyword evidence="10" id="KW-0325">Glycoprotein</keyword>
<feature type="transmembrane region" description="Helical" evidence="15">
    <location>
        <begin position="278"/>
        <end position="298"/>
    </location>
</feature>
<dbReference type="InterPro" id="IPR036719">
    <property type="entry name" value="Neuro-gated_channel_TM_sf"/>
</dbReference>
<evidence type="ECO:0000256" key="14">
    <source>
        <dbReference type="ARBA" id="ARBA00034104"/>
    </source>
</evidence>
<dbReference type="SUPFAM" id="SSF63712">
    <property type="entry name" value="Nicotinic receptor ligand binding domain-like"/>
    <property type="match status" value="1"/>
</dbReference>
<dbReference type="PRINTS" id="PR00252">
    <property type="entry name" value="NRIONCHANNEL"/>
</dbReference>
<dbReference type="InterPro" id="IPR002394">
    <property type="entry name" value="Nicotinic_acetylcholine_rcpt"/>
</dbReference>
<feature type="compositionally biased region" description="Basic and acidic residues" evidence="16">
    <location>
        <begin position="849"/>
        <end position="858"/>
    </location>
</feature>
<keyword evidence="3 15" id="KW-0812">Transmembrane</keyword>
<dbReference type="SUPFAM" id="SSF90112">
    <property type="entry name" value="Neurotransmitter-gated ion-channel transmembrane pore"/>
    <property type="match status" value="1"/>
</dbReference>
<dbReference type="Proteomes" id="UP000827892">
    <property type="component" value="Chromosome I"/>
</dbReference>
<feature type="compositionally biased region" description="Polar residues" evidence="16">
    <location>
        <begin position="836"/>
        <end position="848"/>
    </location>
</feature>
<evidence type="ECO:0000256" key="9">
    <source>
        <dbReference type="ARBA" id="ARBA00023170"/>
    </source>
</evidence>
<evidence type="ECO:0000256" key="1">
    <source>
        <dbReference type="ARBA" id="ARBA00022448"/>
    </source>
</evidence>
<keyword evidence="11" id="KW-0628">Postsynaptic cell membrane</keyword>
<dbReference type="FunFam" id="1.20.58.390:FF:000139">
    <property type="entry name" value="AcetylCholine Receptor"/>
    <property type="match status" value="1"/>
</dbReference>
<feature type="domain" description="Neurotransmitter-gated ion-channel transmembrane" evidence="18">
    <location>
        <begin position="251"/>
        <end position="531"/>
    </location>
</feature>
<dbReference type="InterPro" id="IPR036734">
    <property type="entry name" value="Neur_chan_lig-bd_sf"/>
</dbReference>
<gene>
    <name evidence="19" type="ORF">L3Y34_015364</name>
</gene>
<organism evidence="19 20">
    <name type="scientific">Caenorhabditis briggsae</name>
    <dbReference type="NCBI Taxonomy" id="6238"/>
    <lineage>
        <taxon>Eukaryota</taxon>
        <taxon>Metazoa</taxon>
        <taxon>Ecdysozoa</taxon>
        <taxon>Nematoda</taxon>
        <taxon>Chromadorea</taxon>
        <taxon>Rhabditida</taxon>
        <taxon>Rhabditina</taxon>
        <taxon>Rhabditomorpha</taxon>
        <taxon>Rhabditoidea</taxon>
        <taxon>Rhabditidae</taxon>
        <taxon>Peloderinae</taxon>
        <taxon>Caenorhabditis</taxon>
    </lineage>
</organism>
<feature type="compositionally biased region" description="Low complexity" evidence="16">
    <location>
        <begin position="779"/>
        <end position="790"/>
    </location>
</feature>
<evidence type="ECO:0000259" key="18">
    <source>
        <dbReference type="Pfam" id="PF02932"/>
    </source>
</evidence>
<feature type="chain" id="PRO_5041784545" evidence="15">
    <location>
        <begin position="18"/>
        <end position="871"/>
    </location>
</feature>
<evidence type="ECO:0000313" key="20">
    <source>
        <dbReference type="Proteomes" id="UP000827892"/>
    </source>
</evidence>
<protein>
    <submittedName>
        <fullName evidence="19">Uncharacterized protein</fullName>
    </submittedName>
</protein>
<dbReference type="GO" id="GO:0045211">
    <property type="term" value="C:postsynaptic membrane"/>
    <property type="evidence" value="ECO:0007669"/>
    <property type="project" value="UniProtKB-SubCell"/>
</dbReference>